<reference evidence="2 3" key="1">
    <citation type="submission" date="2021-11" db="EMBL/GenBank/DDBJ databases">
        <authorList>
            <person name="Liang Q."/>
            <person name="Mou H."/>
            <person name="Liu Z."/>
        </authorList>
    </citation>
    <scope>NUCLEOTIDE SEQUENCE [LARGE SCALE GENOMIC DNA]</scope>
    <source>
        <strain evidence="2 3">CHU3</strain>
    </source>
</reference>
<name>A0ABT2YE88_9BURK</name>
<organism evidence="2 3">
    <name type="scientific">Roseateles oligotrophus</name>
    <dbReference type="NCBI Taxonomy" id="1769250"/>
    <lineage>
        <taxon>Bacteria</taxon>
        <taxon>Pseudomonadati</taxon>
        <taxon>Pseudomonadota</taxon>
        <taxon>Betaproteobacteria</taxon>
        <taxon>Burkholderiales</taxon>
        <taxon>Sphaerotilaceae</taxon>
        <taxon>Roseateles</taxon>
    </lineage>
</organism>
<dbReference type="EMBL" id="JAJIRN010000004">
    <property type="protein sequence ID" value="MCV2368351.1"/>
    <property type="molecule type" value="Genomic_DNA"/>
</dbReference>
<feature type="chain" id="PRO_5045760119" evidence="1">
    <location>
        <begin position="32"/>
        <end position="308"/>
    </location>
</feature>
<sequence>MIASSLRSGLPAKLLRLTLLAALAVAASAQAESGKLLLTGGVSSIDGAAGGGLTPWAVTGSYATVGQWGATAHLTGVKTQDYALATYGVAVSWGDRLEVSLARQDFDAKDNLGALGLLGLHLKQDIIGVKLRVAGDAVLDSDTLMPQIALGLQHKRTDAGALSPTLFGPLGAKKSGTDIYLSATKLLLAQGILLNGTLRATKANQNGLLGFGGAQSSNYKLMPEVSLALLLSKHLVVGAEYRAKPDHLNQSVLGTGALKEDDWFDVFIAWAPNKHASFTLAYVDLGRIAPAVQPQRQTGTYLSAQFAY</sequence>
<dbReference type="RefSeq" id="WP_263570955.1">
    <property type="nucleotide sequence ID" value="NZ_JAJIRN010000004.1"/>
</dbReference>
<dbReference type="Proteomes" id="UP001209701">
    <property type="component" value="Unassembled WGS sequence"/>
</dbReference>
<evidence type="ECO:0000313" key="3">
    <source>
        <dbReference type="Proteomes" id="UP001209701"/>
    </source>
</evidence>
<feature type="signal peptide" evidence="1">
    <location>
        <begin position="1"/>
        <end position="31"/>
    </location>
</feature>
<evidence type="ECO:0000256" key="1">
    <source>
        <dbReference type="SAM" id="SignalP"/>
    </source>
</evidence>
<protein>
    <submittedName>
        <fullName evidence="2">DUF3034 family protein</fullName>
    </submittedName>
</protein>
<keyword evidence="1" id="KW-0732">Signal</keyword>
<keyword evidence="3" id="KW-1185">Reference proteome</keyword>
<gene>
    <name evidence="2" type="ORF">LNV07_09615</name>
</gene>
<dbReference type="InterPro" id="IPR021393">
    <property type="entry name" value="DUF3034"/>
</dbReference>
<proteinExistence type="predicted"/>
<accession>A0ABT2YE88</accession>
<comment type="caution">
    <text evidence="2">The sequence shown here is derived from an EMBL/GenBank/DDBJ whole genome shotgun (WGS) entry which is preliminary data.</text>
</comment>
<evidence type="ECO:0000313" key="2">
    <source>
        <dbReference type="EMBL" id="MCV2368351.1"/>
    </source>
</evidence>
<dbReference type="Pfam" id="PF11231">
    <property type="entry name" value="DUF3034"/>
    <property type="match status" value="1"/>
</dbReference>